<dbReference type="Proteomes" id="UP000828390">
    <property type="component" value="Unassembled WGS sequence"/>
</dbReference>
<evidence type="ECO:0000313" key="1">
    <source>
        <dbReference type="EMBL" id="KAH3825353.1"/>
    </source>
</evidence>
<reference evidence="1" key="2">
    <citation type="submission" date="2020-11" db="EMBL/GenBank/DDBJ databases">
        <authorList>
            <person name="McCartney M.A."/>
            <person name="Auch B."/>
            <person name="Kono T."/>
            <person name="Mallez S."/>
            <person name="Becker A."/>
            <person name="Gohl D.M."/>
            <person name="Silverstein K.A.T."/>
            <person name="Koren S."/>
            <person name="Bechman K.B."/>
            <person name="Herman A."/>
            <person name="Abrahante J.E."/>
            <person name="Garbe J."/>
        </authorList>
    </citation>
    <scope>NUCLEOTIDE SEQUENCE</scope>
    <source>
        <strain evidence="1">Duluth1</strain>
        <tissue evidence="1">Whole animal</tissue>
    </source>
</reference>
<dbReference type="EMBL" id="JAIWYP010000005">
    <property type="protein sequence ID" value="KAH3825353.1"/>
    <property type="molecule type" value="Genomic_DNA"/>
</dbReference>
<organism evidence="1 2">
    <name type="scientific">Dreissena polymorpha</name>
    <name type="common">Zebra mussel</name>
    <name type="synonym">Mytilus polymorpha</name>
    <dbReference type="NCBI Taxonomy" id="45954"/>
    <lineage>
        <taxon>Eukaryota</taxon>
        <taxon>Metazoa</taxon>
        <taxon>Spiralia</taxon>
        <taxon>Lophotrochozoa</taxon>
        <taxon>Mollusca</taxon>
        <taxon>Bivalvia</taxon>
        <taxon>Autobranchia</taxon>
        <taxon>Heteroconchia</taxon>
        <taxon>Euheterodonta</taxon>
        <taxon>Imparidentia</taxon>
        <taxon>Neoheterodontei</taxon>
        <taxon>Myida</taxon>
        <taxon>Dreissenoidea</taxon>
        <taxon>Dreissenidae</taxon>
        <taxon>Dreissena</taxon>
    </lineage>
</organism>
<sequence>METLVCIVLGFTPLANPPGQHTQSQANTYVAGLILILLEILTSGHLSSWQYLPQGITSVHAADWVARARGHLERPLQA</sequence>
<protein>
    <submittedName>
        <fullName evidence="1">Uncharacterized protein</fullName>
    </submittedName>
</protein>
<dbReference type="AlphaFoldDB" id="A0A9D4GYJ7"/>
<reference evidence="1" key="1">
    <citation type="journal article" date="2019" name="bioRxiv">
        <title>The Genome of the Zebra Mussel, Dreissena polymorpha: A Resource for Invasive Species Research.</title>
        <authorList>
            <person name="McCartney M.A."/>
            <person name="Auch B."/>
            <person name="Kono T."/>
            <person name="Mallez S."/>
            <person name="Zhang Y."/>
            <person name="Obille A."/>
            <person name="Becker A."/>
            <person name="Abrahante J.E."/>
            <person name="Garbe J."/>
            <person name="Badalamenti J.P."/>
            <person name="Herman A."/>
            <person name="Mangelson H."/>
            <person name="Liachko I."/>
            <person name="Sullivan S."/>
            <person name="Sone E.D."/>
            <person name="Koren S."/>
            <person name="Silverstein K.A.T."/>
            <person name="Beckman K.B."/>
            <person name="Gohl D.M."/>
        </authorList>
    </citation>
    <scope>NUCLEOTIDE SEQUENCE</scope>
    <source>
        <strain evidence="1">Duluth1</strain>
        <tissue evidence="1">Whole animal</tissue>
    </source>
</reference>
<evidence type="ECO:0000313" key="2">
    <source>
        <dbReference type="Proteomes" id="UP000828390"/>
    </source>
</evidence>
<comment type="caution">
    <text evidence="1">The sequence shown here is derived from an EMBL/GenBank/DDBJ whole genome shotgun (WGS) entry which is preliminary data.</text>
</comment>
<proteinExistence type="predicted"/>
<accession>A0A9D4GYJ7</accession>
<gene>
    <name evidence="1" type="ORF">DPMN_127228</name>
</gene>
<keyword evidence="2" id="KW-1185">Reference proteome</keyword>
<name>A0A9D4GYJ7_DREPO</name>